<proteinExistence type="predicted"/>
<gene>
    <name evidence="2" type="ORF">QYT958_LOCUS43918</name>
    <name evidence="3" type="ORF">QYT958_LOCUS46724</name>
</gene>
<feature type="region of interest" description="Disordered" evidence="1">
    <location>
        <begin position="1"/>
        <end position="60"/>
    </location>
</feature>
<dbReference type="EMBL" id="CAJOBR010065120">
    <property type="protein sequence ID" value="CAF5081420.1"/>
    <property type="molecule type" value="Genomic_DNA"/>
</dbReference>
<name>A0A822DXB4_9BILA</name>
<evidence type="ECO:0000313" key="3">
    <source>
        <dbReference type="EMBL" id="CAF5129977.1"/>
    </source>
</evidence>
<protein>
    <submittedName>
        <fullName evidence="2">Uncharacterized protein</fullName>
    </submittedName>
</protein>
<sequence length="60" mass="6783">MNQLPQQNTHHRSRQASSSSSSSDTGSVVQYDLQRSKQKPPSPRAQQTIPHVFLPQTLRQ</sequence>
<reference evidence="2" key="1">
    <citation type="submission" date="2021-02" db="EMBL/GenBank/DDBJ databases">
        <authorList>
            <person name="Nowell W R."/>
        </authorList>
    </citation>
    <scope>NUCLEOTIDE SEQUENCE</scope>
</reference>
<evidence type="ECO:0000313" key="4">
    <source>
        <dbReference type="Proteomes" id="UP000663848"/>
    </source>
</evidence>
<dbReference type="Proteomes" id="UP000663848">
    <property type="component" value="Unassembled WGS sequence"/>
</dbReference>
<dbReference type="AlphaFoldDB" id="A0A822DXB4"/>
<feature type="non-terminal residue" evidence="2">
    <location>
        <position position="60"/>
    </location>
</feature>
<evidence type="ECO:0000256" key="1">
    <source>
        <dbReference type="SAM" id="MobiDB-lite"/>
    </source>
</evidence>
<comment type="caution">
    <text evidence="2">The sequence shown here is derived from an EMBL/GenBank/DDBJ whole genome shotgun (WGS) entry which is preliminary data.</text>
</comment>
<evidence type="ECO:0000313" key="2">
    <source>
        <dbReference type="EMBL" id="CAF5081420.1"/>
    </source>
</evidence>
<dbReference type="EMBL" id="CAJOBR010084363">
    <property type="protein sequence ID" value="CAF5129977.1"/>
    <property type="molecule type" value="Genomic_DNA"/>
</dbReference>
<accession>A0A822DXB4</accession>
<organism evidence="2 4">
    <name type="scientific">Rotaria socialis</name>
    <dbReference type="NCBI Taxonomy" id="392032"/>
    <lineage>
        <taxon>Eukaryota</taxon>
        <taxon>Metazoa</taxon>
        <taxon>Spiralia</taxon>
        <taxon>Gnathifera</taxon>
        <taxon>Rotifera</taxon>
        <taxon>Eurotatoria</taxon>
        <taxon>Bdelloidea</taxon>
        <taxon>Philodinida</taxon>
        <taxon>Philodinidae</taxon>
        <taxon>Rotaria</taxon>
    </lineage>
</organism>